<evidence type="ECO:0000256" key="1">
    <source>
        <dbReference type="SAM" id="MobiDB-lite"/>
    </source>
</evidence>
<proteinExistence type="predicted"/>
<evidence type="ECO:0000313" key="2">
    <source>
        <dbReference type="Proteomes" id="UP000095280"/>
    </source>
</evidence>
<feature type="compositionally biased region" description="Polar residues" evidence="1">
    <location>
        <begin position="153"/>
        <end position="170"/>
    </location>
</feature>
<dbReference type="WBParaSite" id="maker-unitig_38113-snap-gene-0.3-mRNA-1">
    <property type="protein sequence ID" value="maker-unitig_38113-snap-gene-0.3-mRNA-1"/>
    <property type="gene ID" value="maker-unitig_38113-snap-gene-0.3"/>
</dbReference>
<feature type="region of interest" description="Disordered" evidence="1">
    <location>
        <begin position="146"/>
        <end position="174"/>
    </location>
</feature>
<organism evidence="2 3">
    <name type="scientific">Macrostomum lignano</name>
    <dbReference type="NCBI Taxonomy" id="282301"/>
    <lineage>
        <taxon>Eukaryota</taxon>
        <taxon>Metazoa</taxon>
        <taxon>Spiralia</taxon>
        <taxon>Lophotrochozoa</taxon>
        <taxon>Platyhelminthes</taxon>
        <taxon>Rhabditophora</taxon>
        <taxon>Macrostomorpha</taxon>
        <taxon>Macrostomida</taxon>
        <taxon>Macrostomidae</taxon>
        <taxon>Macrostomum</taxon>
    </lineage>
</organism>
<keyword evidence="2" id="KW-1185">Reference proteome</keyword>
<sequence>VRVDAGADSSAAGRASVEARQAADCPVSCQATQHSTPPLPKASAGLRGRCPKRPPVAGQHLSCASIFDDGRPSDAAWPGKSALMPQTNCSASLAGKNAQKPKSSGSVLATTSTRCGYGEFEFKGYQLMMEHNYFINTNWEALEMAQPPRDSGSHTASSWQGYNREPTPSKSRPPILVTTLTDGRFLLHQQVLACCTACSASELTGVTNRDTH</sequence>
<name>A0A1I8FJZ8_9PLAT</name>
<accession>A0A1I8FJZ8</accession>
<dbReference type="Proteomes" id="UP000095280">
    <property type="component" value="Unplaced"/>
</dbReference>
<protein>
    <submittedName>
        <fullName evidence="3">BTB domain-containing protein</fullName>
    </submittedName>
</protein>
<evidence type="ECO:0000313" key="3">
    <source>
        <dbReference type="WBParaSite" id="maker-unitig_38113-snap-gene-0.3-mRNA-1"/>
    </source>
</evidence>
<reference evidence="3" key="1">
    <citation type="submission" date="2016-11" db="UniProtKB">
        <authorList>
            <consortium name="WormBaseParasite"/>
        </authorList>
    </citation>
    <scope>IDENTIFICATION</scope>
</reference>
<dbReference type="AlphaFoldDB" id="A0A1I8FJZ8"/>